<feature type="region of interest" description="Disordered" evidence="1">
    <location>
        <begin position="109"/>
        <end position="141"/>
    </location>
</feature>
<dbReference type="EMBL" id="CP036291">
    <property type="protein sequence ID" value="QDU86718.1"/>
    <property type="molecule type" value="Genomic_DNA"/>
</dbReference>
<dbReference type="SUPFAM" id="SSF53300">
    <property type="entry name" value="vWA-like"/>
    <property type="match status" value="1"/>
</dbReference>
<dbReference type="KEGG" id="pnd:Pla175_00680"/>
<dbReference type="OrthoDB" id="272806at2"/>
<name>A0A518D5H1_9BACT</name>
<evidence type="ECO:0000259" key="3">
    <source>
        <dbReference type="PROSITE" id="PS50234"/>
    </source>
</evidence>
<proteinExistence type="predicted"/>
<organism evidence="4 5">
    <name type="scientific">Pirellulimonas nuda</name>
    <dbReference type="NCBI Taxonomy" id="2528009"/>
    <lineage>
        <taxon>Bacteria</taxon>
        <taxon>Pseudomonadati</taxon>
        <taxon>Planctomycetota</taxon>
        <taxon>Planctomycetia</taxon>
        <taxon>Pirellulales</taxon>
        <taxon>Lacipirellulaceae</taxon>
        <taxon>Pirellulimonas</taxon>
    </lineage>
</organism>
<protein>
    <recommendedName>
        <fullName evidence="3">VWFA domain-containing protein</fullName>
    </recommendedName>
</protein>
<gene>
    <name evidence="4" type="ORF">Pla175_00680</name>
</gene>
<reference evidence="4 5" key="1">
    <citation type="submission" date="2019-02" db="EMBL/GenBank/DDBJ databases">
        <title>Deep-cultivation of Planctomycetes and their phenomic and genomic characterization uncovers novel biology.</title>
        <authorList>
            <person name="Wiegand S."/>
            <person name="Jogler M."/>
            <person name="Boedeker C."/>
            <person name="Pinto D."/>
            <person name="Vollmers J."/>
            <person name="Rivas-Marin E."/>
            <person name="Kohn T."/>
            <person name="Peeters S.H."/>
            <person name="Heuer A."/>
            <person name="Rast P."/>
            <person name="Oberbeckmann S."/>
            <person name="Bunk B."/>
            <person name="Jeske O."/>
            <person name="Meyerdierks A."/>
            <person name="Storesund J.E."/>
            <person name="Kallscheuer N."/>
            <person name="Luecker S."/>
            <person name="Lage O.M."/>
            <person name="Pohl T."/>
            <person name="Merkel B.J."/>
            <person name="Hornburger P."/>
            <person name="Mueller R.-W."/>
            <person name="Bruemmer F."/>
            <person name="Labrenz M."/>
            <person name="Spormann A.M."/>
            <person name="Op den Camp H."/>
            <person name="Overmann J."/>
            <person name="Amann R."/>
            <person name="Jetten M.S.M."/>
            <person name="Mascher T."/>
            <person name="Medema M.H."/>
            <person name="Devos D.P."/>
            <person name="Kaster A.-K."/>
            <person name="Ovreas L."/>
            <person name="Rohde M."/>
            <person name="Galperin M.Y."/>
            <person name="Jogler C."/>
        </authorList>
    </citation>
    <scope>NUCLEOTIDE SEQUENCE [LARGE SCALE GENOMIC DNA]</scope>
    <source>
        <strain evidence="4 5">Pla175</strain>
    </source>
</reference>
<keyword evidence="5" id="KW-1185">Reference proteome</keyword>
<keyword evidence="2" id="KW-0812">Transmembrane</keyword>
<evidence type="ECO:0000256" key="2">
    <source>
        <dbReference type="SAM" id="Phobius"/>
    </source>
</evidence>
<keyword evidence="2" id="KW-1133">Transmembrane helix</keyword>
<dbReference type="Gene3D" id="3.40.50.410">
    <property type="entry name" value="von Willebrand factor, type A domain"/>
    <property type="match status" value="1"/>
</dbReference>
<evidence type="ECO:0000313" key="4">
    <source>
        <dbReference type="EMBL" id="QDU86718.1"/>
    </source>
</evidence>
<keyword evidence="2" id="KW-0472">Membrane</keyword>
<dbReference type="RefSeq" id="WP_145280198.1">
    <property type="nucleotide sequence ID" value="NZ_CP036291.1"/>
</dbReference>
<dbReference type="PROSITE" id="PS50234">
    <property type="entry name" value="VWFA"/>
    <property type="match status" value="1"/>
</dbReference>
<dbReference type="AlphaFoldDB" id="A0A518D5H1"/>
<evidence type="ECO:0000313" key="5">
    <source>
        <dbReference type="Proteomes" id="UP000317429"/>
    </source>
</evidence>
<dbReference type="InterPro" id="IPR002035">
    <property type="entry name" value="VWF_A"/>
</dbReference>
<feature type="region of interest" description="Disordered" evidence="1">
    <location>
        <begin position="52"/>
        <end position="95"/>
    </location>
</feature>
<dbReference type="InterPro" id="IPR036465">
    <property type="entry name" value="vWFA_dom_sf"/>
</dbReference>
<sequence>MTNTQIDPERYWPAWLASLVVHGLLLMTAVLVVGRLPEGAADQASRSVGIVLRSEQSDGQSDADHENPDPAPPTEAASPNPAENATPDAALPTESSAAAAAAFLPKPVGPGPAAAQSPGVGSAAEMTEGGAAGGGRPQGGKARVEVFGVVGEGSRFVYVFDRSVSMNGPPLSAAKRELLQSLESLDTVHQFQIVFFNHRLTAFDLSGGQDRVAFADDASKQEAARFVGGISADGGTDRYSALAQALAYGPDAVFFLTDADDAMTRSEIERIIDRNRRAGAAINTIEFGDGPRRSERNFLTELAARTGGSYGYVDVTTLGR</sequence>
<evidence type="ECO:0000256" key="1">
    <source>
        <dbReference type="SAM" id="MobiDB-lite"/>
    </source>
</evidence>
<feature type="transmembrane region" description="Helical" evidence="2">
    <location>
        <begin position="12"/>
        <end position="33"/>
    </location>
</feature>
<dbReference type="Proteomes" id="UP000317429">
    <property type="component" value="Chromosome"/>
</dbReference>
<feature type="domain" description="VWFA" evidence="3">
    <location>
        <begin position="155"/>
        <end position="320"/>
    </location>
</feature>
<accession>A0A518D5H1</accession>